<dbReference type="AlphaFoldDB" id="S2JBK1"/>
<evidence type="ECO:0000256" key="9">
    <source>
        <dbReference type="SAM" id="MobiDB-lite"/>
    </source>
</evidence>
<organism evidence="11 12">
    <name type="scientific">Mucor circinelloides f. circinelloides (strain 1006PhL)</name>
    <name type="common">Mucormycosis agent</name>
    <name type="synonym">Calyptromyces circinelloides</name>
    <dbReference type="NCBI Taxonomy" id="1220926"/>
    <lineage>
        <taxon>Eukaryota</taxon>
        <taxon>Fungi</taxon>
        <taxon>Fungi incertae sedis</taxon>
        <taxon>Mucoromycota</taxon>
        <taxon>Mucoromycotina</taxon>
        <taxon>Mucoromycetes</taxon>
        <taxon>Mucorales</taxon>
        <taxon>Mucorineae</taxon>
        <taxon>Mucoraceae</taxon>
        <taxon>Mucor</taxon>
    </lineage>
</organism>
<evidence type="ECO:0000256" key="1">
    <source>
        <dbReference type="ARBA" id="ARBA00004123"/>
    </source>
</evidence>
<dbReference type="GO" id="GO:0000981">
    <property type="term" value="F:DNA-binding transcription factor activity, RNA polymerase II-specific"/>
    <property type="evidence" value="ECO:0007669"/>
    <property type="project" value="TreeGrafter"/>
</dbReference>
<dbReference type="OMA" id="WEHCGKS"/>
<keyword evidence="7" id="KW-0539">Nucleus</keyword>
<dbReference type="GO" id="GO:0000978">
    <property type="term" value="F:RNA polymerase II cis-regulatory region sequence-specific DNA binding"/>
    <property type="evidence" value="ECO:0007669"/>
    <property type="project" value="TreeGrafter"/>
</dbReference>
<name>S2JBK1_MUCC1</name>
<dbReference type="InterPro" id="IPR036236">
    <property type="entry name" value="Znf_C2H2_sf"/>
</dbReference>
<feature type="compositionally biased region" description="Basic residues" evidence="9">
    <location>
        <begin position="132"/>
        <end position="141"/>
    </location>
</feature>
<dbReference type="InterPro" id="IPR013087">
    <property type="entry name" value="Znf_C2H2_type"/>
</dbReference>
<dbReference type="InParanoid" id="S2JBK1"/>
<sequence>MNEGLLSVKNASGRQVSLLNNSDEQPESPNVKTPTSPTSFASSVDEWQQDAQQSKRKYHCIEPGCNKSFTTSGHLARHNRIHTGEKNFPCLFPGCQSRFSRQDNMMQHYRTHMSPKSRRSQKRGLAEEPRPRPRLHAHHRIRSDPVRVEPPLTIDQHLSNYHQSLTSVTTAHERHTPVRFNFPLPLSSAARSPSNLKKVINPSQQLQQQQQHQQQQQQLQQQQAQHVPQLSMQQHRDRTPSPTLSHSSSSTSLPSIHHIMDDTSNPASRPTSPPREVYTASEKEPSPNLSPSNSTNPTSTLFYQHRPLTFTRPQNPSFPYTLLHPAQQQEEQLSNVARNQTSGNYKSSSDDHQKDDPMDEDEDNNNGSNNSSKSPSGGLLQLAHIVSTFG</sequence>
<dbReference type="GO" id="GO:0000122">
    <property type="term" value="P:negative regulation of transcription by RNA polymerase II"/>
    <property type="evidence" value="ECO:0007669"/>
    <property type="project" value="UniProtKB-ARBA"/>
</dbReference>
<proteinExistence type="predicted"/>
<dbReference type="PANTHER" id="PTHR14003">
    <property type="entry name" value="TRANSCRIPTIONAL REPRESSOR PROTEIN YY"/>
    <property type="match status" value="1"/>
</dbReference>
<feature type="compositionally biased region" description="Polar residues" evidence="9">
    <location>
        <begin position="9"/>
        <end position="51"/>
    </location>
</feature>
<dbReference type="GO" id="GO:0031519">
    <property type="term" value="C:PcG protein complex"/>
    <property type="evidence" value="ECO:0007669"/>
    <property type="project" value="TreeGrafter"/>
</dbReference>
<dbReference type="SMART" id="SM00355">
    <property type="entry name" value="ZnF_C2H2"/>
    <property type="match status" value="2"/>
</dbReference>
<dbReference type="SUPFAM" id="SSF57667">
    <property type="entry name" value="beta-beta-alpha zinc fingers"/>
    <property type="match status" value="1"/>
</dbReference>
<reference evidence="12" key="1">
    <citation type="submission" date="2013-05" db="EMBL/GenBank/DDBJ databases">
        <title>The Genome sequence of Mucor circinelloides f. circinelloides 1006PhL.</title>
        <authorList>
            <consortium name="The Broad Institute Genomics Platform"/>
            <person name="Cuomo C."/>
            <person name="Earl A."/>
            <person name="Findley K."/>
            <person name="Lee S.C."/>
            <person name="Walker B."/>
            <person name="Young S."/>
            <person name="Zeng Q."/>
            <person name="Gargeya S."/>
            <person name="Fitzgerald M."/>
            <person name="Haas B."/>
            <person name="Abouelleil A."/>
            <person name="Allen A.W."/>
            <person name="Alvarado L."/>
            <person name="Arachchi H.M."/>
            <person name="Berlin A.M."/>
            <person name="Chapman S.B."/>
            <person name="Gainer-Dewar J."/>
            <person name="Goldberg J."/>
            <person name="Griggs A."/>
            <person name="Gujja S."/>
            <person name="Hansen M."/>
            <person name="Howarth C."/>
            <person name="Imamovic A."/>
            <person name="Ireland A."/>
            <person name="Larimer J."/>
            <person name="McCowan C."/>
            <person name="Murphy C."/>
            <person name="Pearson M."/>
            <person name="Poon T.W."/>
            <person name="Priest M."/>
            <person name="Roberts A."/>
            <person name="Saif S."/>
            <person name="Shea T."/>
            <person name="Sisk P."/>
            <person name="Sykes S."/>
            <person name="Wortman J."/>
            <person name="Nusbaum C."/>
            <person name="Birren B."/>
        </authorList>
    </citation>
    <scope>NUCLEOTIDE SEQUENCE [LARGE SCALE GENOMIC DNA]</scope>
    <source>
        <strain evidence="12">1006PhL</strain>
    </source>
</reference>
<evidence type="ECO:0000256" key="8">
    <source>
        <dbReference type="PROSITE-ProRule" id="PRU00042"/>
    </source>
</evidence>
<accession>S2JBK1</accession>
<feature type="region of interest" description="Disordered" evidence="9">
    <location>
        <begin position="1"/>
        <end position="51"/>
    </location>
</feature>
<evidence type="ECO:0000256" key="3">
    <source>
        <dbReference type="ARBA" id="ARBA00022723"/>
    </source>
</evidence>
<evidence type="ECO:0000313" key="12">
    <source>
        <dbReference type="Proteomes" id="UP000014254"/>
    </source>
</evidence>
<feature type="domain" description="C2H2-type" evidence="10">
    <location>
        <begin position="58"/>
        <end position="87"/>
    </location>
</feature>
<keyword evidence="3" id="KW-0479">Metal-binding</keyword>
<dbReference type="FunFam" id="3.30.160.60:FF:001382">
    <property type="entry name" value="Transcriptional repressor"/>
    <property type="match status" value="1"/>
</dbReference>
<feature type="compositionally biased region" description="Low complexity" evidence="9">
    <location>
        <begin position="240"/>
        <end position="257"/>
    </location>
</feature>
<keyword evidence="12" id="KW-1185">Reference proteome</keyword>
<feature type="compositionally biased region" description="Polar residues" evidence="9">
    <location>
        <begin position="329"/>
        <end position="347"/>
    </location>
</feature>
<keyword evidence="2" id="KW-0678">Repressor</keyword>
<dbReference type="PANTHER" id="PTHR14003:SF19">
    <property type="entry name" value="YY2 TRANSCRIPTION FACTOR"/>
    <property type="match status" value="1"/>
</dbReference>
<evidence type="ECO:0000259" key="10">
    <source>
        <dbReference type="PROSITE" id="PS50157"/>
    </source>
</evidence>
<dbReference type="Proteomes" id="UP000014254">
    <property type="component" value="Unassembled WGS sequence"/>
</dbReference>
<protein>
    <recommendedName>
        <fullName evidence="10">C2H2-type domain-containing protein</fullName>
    </recommendedName>
</protein>
<dbReference type="PROSITE" id="PS00028">
    <property type="entry name" value="ZINC_FINGER_C2H2_1"/>
    <property type="match status" value="2"/>
</dbReference>
<dbReference type="STRING" id="1220926.S2JBK1"/>
<keyword evidence="5 8" id="KW-0863">Zinc-finger</keyword>
<feature type="region of interest" description="Disordered" evidence="9">
    <location>
        <begin position="329"/>
        <end position="382"/>
    </location>
</feature>
<feature type="region of interest" description="Disordered" evidence="9">
    <location>
        <begin position="110"/>
        <end position="148"/>
    </location>
</feature>
<comment type="subcellular location">
    <subcellularLocation>
        <location evidence="1">Nucleus</location>
    </subcellularLocation>
</comment>
<dbReference type="GO" id="GO:0008270">
    <property type="term" value="F:zinc ion binding"/>
    <property type="evidence" value="ECO:0007669"/>
    <property type="project" value="UniProtKB-KW"/>
</dbReference>
<evidence type="ECO:0000313" key="11">
    <source>
        <dbReference type="EMBL" id="EPB87119.1"/>
    </source>
</evidence>
<keyword evidence="4" id="KW-0677">Repeat</keyword>
<dbReference type="GO" id="GO:0060258">
    <property type="term" value="P:negative regulation of filamentous growth"/>
    <property type="evidence" value="ECO:0007669"/>
    <property type="project" value="UniProtKB-ARBA"/>
</dbReference>
<feature type="compositionally biased region" description="Low complexity" evidence="9">
    <location>
        <begin position="204"/>
        <end position="226"/>
    </location>
</feature>
<dbReference type="OrthoDB" id="6365676at2759"/>
<evidence type="ECO:0000256" key="2">
    <source>
        <dbReference type="ARBA" id="ARBA00022491"/>
    </source>
</evidence>
<evidence type="ECO:0000256" key="5">
    <source>
        <dbReference type="ARBA" id="ARBA00022771"/>
    </source>
</evidence>
<dbReference type="VEuPathDB" id="FungiDB:HMPREF1544_06045"/>
<dbReference type="Gene3D" id="3.30.160.60">
    <property type="entry name" value="Classic Zinc Finger"/>
    <property type="match status" value="2"/>
</dbReference>
<feature type="region of interest" description="Disordered" evidence="9">
    <location>
        <begin position="201"/>
        <end position="300"/>
    </location>
</feature>
<evidence type="ECO:0000256" key="4">
    <source>
        <dbReference type="ARBA" id="ARBA00022737"/>
    </source>
</evidence>
<keyword evidence="6" id="KW-0862">Zinc</keyword>
<dbReference type="GO" id="GO:0005667">
    <property type="term" value="C:transcription regulator complex"/>
    <property type="evidence" value="ECO:0007669"/>
    <property type="project" value="TreeGrafter"/>
</dbReference>
<dbReference type="Pfam" id="PF00096">
    <property type="entry name" value="zf-C2H2"/>
    <property type="match status" value="1"/>
</dbReference>
<dbReference type="PROSITE" id="PS50157">
    <property type="entry name" value="ZINC_FINGER_C2H2_2"/>
    <property type="match status" value="2"/>
</dbReference>
<feature type="compositionally biased region" description="Low complexity" evidence="9">
    <location>
        <begin position="365"/>
        <end position="378"/>
    </location>
</feature>
<dbReference type="eggNOG" id="KOG1721">
    <property type="taxonomic scope" value="Eukaryota"/>
</dbReference>
<gene>
    <name evidence="11" type="ORF">HMPREF1544_06045</name>
</gene>
<feature type="compositionally biased region" description="Basic residues" evidence="9">
    <location>
        <begin position="110"/>
        <end position="122"/>
    </location>
</feature>
<feature type="domain" description="C2H2-type" evidence="10">
    <location>
        <begin position="88"/>
        <end position="117"/>
    </location>
</feature>
<dbReference type="GO" id="GO:0000785">
    <property type="term" value="C:chromatin"/>
    <property type="evidence" value="ECO:0007669"/>
    <property type="project" value="TreeGrafter"/>
</dbReference>
<evidence type="ECO:0000256" key="7">
    <source>
        <dbReference type="ARBA" id="ARBA00023242"/>
    </source>
</evidence>
<dbReference type="EMBL" id="KE123974">
    <property type="protein sequence ID" value="EPB87119.1"/>
    <property type="molecule type" value="Genomic_DNA"/>
</dbReference>
<evidence type="ECO:0000256" key="6">
    <source>
        <dbReference type="ARBA" id="ARBA00022833"/>
    </source>
</evidence>
<feature type="compositionally biased region" description="Low complexity" evidence="9">
    <location>
        <begin position="286"/>
        <end position="300"/>
    </location>
</feature>